<name>A0A2K9PVW5_9FLAO</name>
<dbReference type="Proteomes" id="UP000235826">
    <property type="component" value="Chromosome"/>
</dbReference>
<dbReference type="KEGG" id="fek:C1H87_18835"/>
<dbReference type="Gene3D" id="2.60.40.10">
    <property type="entry name" value="Immunoglobulins"/>
    <property type="match status" value="2"/>
</dbReference>
<sequence length="632" mass="70221">MKYMKNLLLLTVLSLSFFAISCDEDDEGAASGAPNIGLTIQSPADGAESVGFNPTFTWTASGDNTNAFKYDFYIGTEKGKLGLRAQNIKDLKYRITKNTVLKGQTYYWKVVAKDGIYEKESDVWSFTTSPLLTSPVLIGPINFGRDPLKFEWEETASAENEKLTYKVYLGTEDPPTEVVGTIEDTGSFDYNGPELDEFETYYWRIEVLDELNTSLSEVGTFQKLLGGYPDLPSVVAPLDNTLFFERDGGDIILDWTDSTDPEGDTVTYDVYLDTANPPVNVAASFSGDSEYNATSGLVVNTSYYWKVVAKDPSGNSYSTEVFNFDYLDSSGPAAPMINEEVVDGTMSLDESIVWGKTLGAATYDVYIGETNPPTTQVATDFVGESYVVKPKDIPSDITIAVPKTYYARVVAKNIDGEAESSVISFTPQLTGTVTDVRGTESIEYGWVRVGEQVWMTENLRARKLTNGEDILFLGPNNIPLGEDSMEIYYDEHPEGLPGFTPDWSNTHGLVYSSRARKNPLVPTEGWHVITEADLSYISNYVNSASELMGDWHGGSNIYGVNCLIAGFRYNLVSDYENGFRTALEQSRIPYWVDAPGENNTVELYLTGHTRGFRYFKQGSEHLRMWGIRLIKD</sequence>
<dbReference type="InterPro" id="IPR036116">
    <property type="entry name" value="FN3_sf"/>
</dbReference>
<protein>
    <recommendedName>
        <fullName evidence="2">Fibrobacter succinogenes major paralogous domain-containing protein</fullName>
    </recommendedName>
</protein>
<dbReference type="InterPro" id="IPR013783">
    <property type="entry name" value="Ig-like_fold"/>
</dbReference>
<reference evidence="3 4" key="1">
    <citation type="submission" date="2018-01" db="EMBL/GenBank/DDBJ databases">
        <title>Complete genome sequence of Flavivirga eckloniae ECD14 isolated from seaweed Ecklonia cava.</title>
        <authorList>
            <person name="Lee J.H."/>
            <person name="Baik K.S."/>
            <person name="Seong C.N."/>
        </authorList>
    </citation>
    <scope>NUCLEOTIDE SEQUENCE [LARGE SCALE GENOMIC DNA]</scope>
    <source>
        <strain evidence="3 4">ECD14</strain>
    </source>
</reference>
<dbReference type="InterPro" id="IPR011871">
    <property type="entry name" value="Fib_succ_major"/>
</dbReference>
<evidence type="ECO:0000259" key="2">
    <source>
        <dbReference type="Pfam" id="PF09603"/>
    </source>
</evidence>
<dbReference type="AlphaFoldDB" id="A0A2K9PVW5"/>
<evidence type="ECO:0000313" key="4">
    <source>
        <dbReference type="Proteomes" id="UP000235826"/>
    </source>
</evidence>
<feature type="signal peptide" evidence="1">
    <location>
        <begin position="1"/>
        <end position="21"/>
    </location>
</feature>
<dbReference type="RefSeq" id="WP_102757303.1">
    <property type="nucleotide sequence ID" value="NZ_CP025791.1"/>
</dbReference>
<keyword evidence="1" id="KW-0732">Signal</keyword>
<dbReference type="OrthoDB" id="9805760at2"/>
<dbReference type="PROSITE" id="PS51257">
    <property type="entry name" value="PROKAR_LIPOPROTEIN"/>
    <property type="match status" value="1"/>
</dbReference>
<dbReference type="EMBL" id="CP025791">
    <property type="protein sequence ID" value="AUP80657.1"/>
    <property type="molecule type" value="Genomic_DNA"/>
</dbReference>
<organism evidence="3 4">
    <name type="scientific">Flavivirga eckloniae</name>
    <dbReference type="NCBI Taxonomy" id="1803846"/>
    <lineage>
        <taxon>Bacteria</taxon>
        <taxon>Pseudomonadati</taxon>
        <taxon>Bacteroidota</taxon>
        <taxon>Flavobacteriia</taxon>
        <taxon>Flavobacteriales</taxon>
        <taxon>Flavobacteriaceae</taxon>
        <taxon>Flavivirga</taxon>
    </lineage>
</organism>
<feature type="domain" description="Fibrobacter succinogenes major paralogous" evidence="2">
    <location>
        <begin position="447"/>
        <end position="546"/>
    </location>
</feature>
<evidence type="ECO:0000256" key="1">
    <source>
        <dbReference type="SAM" id="SignalP"/>
    </source>
</evidence>
<dbReference type="SUPFAM" id="SSF49265">
    <property type="entry name" value="Fibronectin type III"/>
    <property type="match status" value="1"/>
</dbReference>
<proteinExistence type="predicted"/>
<gene>
    <name evidence="3" type="ORF">C1H87_18835</name>
</gene>
<keyword evidence="4" id="KW-1185">Reference proteome</keyword>
<feature type="chain" id="PRO_5014662477" description="Fibrobacter succinogenes major paralogous domain-containing protein" evidence="1">
    <location>
        <begin position="22"/>
        <end position="632"/>
    </location>
</feature>
<dbReference type="Pfam" id="PF09603">
    <property type="entry name" value="Fib_succ_major"/>
    <property type="match status" value="1"/>
</dbReference>
<evidence type="ECO:0000313" key="3">
    <source>
        <dbReference type="EMBL" id="AUP80657.1"/>
    </source>
</evidence>
<accession>A0A2K9PVW5</accession>